<feature type="compositionally biased region" description="Basic and acidic residues" evidence="1">
    <location>
        <begin position="264"/>
        <end position="278"/>
    </location>
</feature>
<name>A0A0F8XEW0_9ZZZZ</name>
<accession>A0A0F8XEW0</accession>
<dbReference type="EMBL" id="LAZR01059647">
    <property type="protein sequence ID" value="KKK67373.1"/>
    <property type="molecule type" value="Genomic_DNA"/>
</dbReference>
<reference evidence="2" key="1">
    <citation type="journal article" date="2015" name="Nature">
        <title>Complex archaea that bridge the gap between prokaryotes and eukaryotes.</title>
        <authorList>
            <person name="Spang A."/>
            <person name="Saw J.H."/>
            <person name="Jorgensen S.L."/>
            <person name="Zaremba-Niedzwiedzka K."/>
            <person name="Martijn J."/>
            <person name="Lind A.E."/>
            <person name="van Eijk R."/>
            <person name="Schleper C."/>
            <person name="Guy L."/>
            <person name="Ettema T.J."/>
        </authorList>
    </citation>
    <scope>NUCLEOTIDE SEQUENCE</scope>
</reference>
<feature type="region of interest" description="Disordered" evidence="1">
    <location>
        <begin position="258"/>
        <end position="278"/>
    </location>
</feature>
<proteinExistence type="predicted"/>
<organism evidence="2">
    <name type="scientific">marine sediment metagenome</name>
    <dbReference type="NCBI Taxonomy" id="412755"/>
    <lineage>
        <taxon>unclassified sequences</taxon>
        <taxon>metagenomes</taxon>
        <taxon>ecological metagenomes</taxon>
    </lineage>
</organism>
<dbReference type="AlphaFoldDB" id="A0A0F8XEW0"/>
<evidence type="ECO:0000256" key="1">
    <source>
        <dbReference type="SAM" id="MobiDB-lite"/>
    </source>
</evidence>
<gene>
    <name evidence="2" type="ORF">LCGC14_2954710</name>
</gene>
<protein>
    <submittedName>
        <fullName evidence="2">Uncharacterized protein</fullName>
    </submittedName>
</protein>
<evidence type="ECO:0000313" key="2">
    <source>
        <dbReference type="EMBL" id="KKK67373.1"/>
    </source>
</evidence>
<sequence>MAGLQYEKLPADQTDQVKTQLYSQWQIEARALSVRPFRSQQLANAELAKLNAKYQRLEFDAVTKLQQQQEEQQRVQELIGQGTQGMGREEEAGLRMQLGPEAERLVFPTQRAQGQPYSMSALQGAISESIINFSDAAEDTSGWEWGPPKKTQAGLLSQYMKWRELISYDQINPIRQNQLDLQWDAYMRSDDRFDEWWTDDKKRKPIAEVSAERPTGKIGKAVRERVMSSAAAMTRQVTPIGSSIRKINIRPFRGFGVQTPVATPKEKPIRRSRKPRNELLEDYRMLGGGGTQVGRNFADKFLR</sequence>
<comment type="caution">
    <text evidence="2">The sequence shown here is derived from an EMBL/GenBank/DDBJ whole genome shotgun (WGS) entry which is preliminary data.</text>
</comment>